<keyword evidence="2" id="KW-0732">Signal</keyword>
<feature type="compositionally biased region" description="Polar residues" evidence="1">
    <location>
        <begin position="43"/>
        <end position="61"/>
    </location>
</feature>
<evidence type="ECO:0000256" key="1">
    <source>
        <dbReference type="SAM" id="MobiDB-lite"/>
    </source>
</evidence>
<dbReference type="Proteomes" id="UP000527324">
    <property type="component" value="Unassembled WGS sequence"/>
</dbReference>
<proteinExistence type="predicted"/>
<accession>A0A7W9F6V7</accession>
<reference evidence="3 4" key="1">
    <citation type="submission" date="2020-08" db="EMBL/GenBank/DDBJ databases">
        <title>Genomic Encyclopedia of Type Strains, Phase IV (KMG-IV): sequencing the most valuable type-strain genomes for metagenomic binning, comparative biology and taxonomic classification.</title>
        <authorList>
            <person name="Goeker M."/>
        </authorList>
    </citation>
    <scope>NUCLEOTIDE SEQUENCE [LARGE SCALE GENOMIC DNA]</scope>
    <source>
        <strain evidence="3 4">DSM 4731</strain>
    </source>
</reference>
<keyword evidence="4" id="KW-1185">Reference proteome</keyword>
<protein>
    <submittedName>
        <fullName evidence="3">Flp pilus assembly protein TadB</fullName>
    </submittedName>
</protein>
<dbReference type="EMBL" id="JACHOQ010000001">
    <property type="protein sequence ID" value="MBB5738371.1"/>
    <property type="molecule type" value="Genomic_DNA"/>
</dbReference>
<gene>
    <name evidence="3" type="ORF">GGQ93_000062</name>
</gene>
<feature type="signal peptide" evidence="2">
    <location>
        <begin position="1"/>
        <end position="20"/>
    </location>
</feature>
<name>A0A7W9F6V7_9CAUL</name>
<dbReference type="AlphaFoldDB" id="A0A7W9F6V7"/>
<feature type="chain" id="PRO_5031484789" evidence="2">
    <location>
        <begin position="21"/>
        <end position="154"/>
    </location>
</feature>
<sequence>MKIAFVFGACAMLGASAASAQSGFPQFTDEGSVRAQQNERRQPGQTAAQQFEANRRLQSYSPAERDRIRRQAQRLMSQTTEPCDVSNAVKVGRTEDRRDLFEVACASGLGYVLVSGARVTIYDCQKLAEAARLVRASNANADVGTQCTLPENGG</sequence>
<evidence type="ECO:0000313" key="3">
    <source>
        <dbReference type="EMBL" id="MBB5738371.1"/>
    </source>
</evidence>
<dbReference type="GeneID" id="88839211"/>
<feature type="region of interest" description="Disordered" evidence="1">
    <location>
        <begin position="28"/>
        <end position="65"/>
    </location>
</feature>
<evidence type="ECO:0000256" key="2">
    <source>
        <dbReference type="SAM" id="SignalP"/>
    </source>
</evidence>
<comment type="caution">
    <text evidence="3">The sequence shown here is derived from an EMBL/GenBank/DDBJ whole genome shotgun (WGS) entry which is preliminary data.</text>
</comment>
<dbReference type="RefSeq" id="WP_183214769.1">
    <property type="nucleotide sequence ID" value="NZ_CAJFZW010000006.1"/>
</dbReference>
<organism evidence="3 4">
    <name type="scientific">Brevundimonas aurantiaca</name>
    <dbReference type="NCBI Taxonomy" id="74316"/>
    <lineage>
        <taxon>Bacteria</taxon>
        <taxon>Pseudomonadati</taxon>
        <taxon>Pseudomonadota</taxon>
        <taxon>Alphaproteobacteria</taxon>
        <taxon>Caulobacterales</taxon>
        <taxon>Caulobacteraceae</taxon>
        <taxon>Brevundimonas</taxon>
    </lineage>
</organism>
<evidence type="ECO:0000313" key="4">
    <source>
        <dbReference type="Proteomes" id="UP000527324"/>
    </source>
</evidence>